<feature type="compositionally biased region" description="Polar residues" evidence="1">
    <location>
        <begin position="28"/>
        <end position="45"/>
    </location>
</feature>
<feature type="signal peptide" evidence="2">
    <location>
        <begin position="1"/>
        <end position="30"/>
    </location>
</feature>
<keyword evidence="4" id="KW-1185">Reference proteome</keyword>
<evidence type="ECO:0000313" key="4">
    <source>
        <dbReference type="Proteomes" id="UP001501666"/>
    </source>
</evidence>
<comment type="caution">
    <text evidence="3">The sequence shown here is derived from an EMBL/GenBank/DDBJ whole genome shotgun (WGS) entry which is preliminary data.</text>
</comment>
<feature type="chain" id="PRO_5045745829" evidence="2">
    <location>
        <begin position="31"/>
        <end position="314"/>
    </location>
</feature>
<organism evidence="3 4">
    <name type="scientific">Nonomuraea recticatena</name>
    <dbReference type="NCBI Taxonomy" id="46178"/>
    <lineage>
        <taxon>Bacteria</taxon>
        <taxon>Bacillati</taxon>
        <taxon>Actinomycetota</taxon>
        <taxon>Actinomycetes</taxon>
        <taxon>Streptosporangiales</taxon>
        <taxon>Streptosporangiaceae</taxon>
        <taxon>Nonomuraea</taxon>
    </lineage>
</organism>
<accession>A0ABP6F7W4</accession>
<proteinExistence type="predicted"/>
<evidence type="ECO:0000313" key="3">
    <source>
        <dbReference type="EMBL" id="GAA2686183.1"/>
    </source>
</evidence>
<evidence type="ECO:0000256" key="2">
    <source>
        <dbReference type="SAM" id="SignalP"/>
    </source>
</evidence>
<reference evidence="4" key="1">
    <citation type="journal article" date="2019" name="Int. J. Syst. Evol. Microbiol.">
        <title>The Global Catalogue of Microorganisms (GCM) 10K type strain sequencing project: providing services to taxonomists for standard genome sequencing and annotation.</title>
        <authorList>
            <consortium name="The Broad Institute Genomics Platform"/>
            <consortium name="The Broad Institute Genome Sequencing Center for Infectious Disease"/>
            <person name="Wu L."/>
            <person name="Ma J."/>
        </authorList>
    </citation>
    <scope>NUCLEOTIDE SEQUENCE [LARGE SCALE GENOMIC DNA]</scope>
    <source>
        <strain evidence="4">JCM 6835</strain>
    </source>
</reference>
<dbReference type="Proteomes" id="UP001501666">
    <property type="component" value="Unassembled WGS sequence"/>
</dbReference>
<evidence type="ECO:0000256" key="1">
    <source>
        <dbReference type="SAM" id="MobiDB-lite"/>
    </source>
</evidence>
<feature type="region of interest" description="Disordered" evidence="1">
    <location>
        <begin position="28"/>
        <end position="47"/>
    </location>
</feature>
<gene>
    <name evidence="3" type="ORF">GCM10010412_073600</name>
</gene>
<protein>
    <submittedName>
        <fullName evidence="3">Uncharacterized protein</fullName>
    </submittedName>
</protein>
<sequence length="314" mass="33746">MWQMVAPRLISCTLAVAMLALTACTSTVQGQGEPTPSGASPSTGEATPAALTADAYRQALGEHRDGVREALSQVASAKSIKTLDARVERAEETLRGASESLSALAPPVEARVQHEAYVASLRAFTTELGTTLGRVGSMTVCTAGGVFADLSGKLQMLDQTGKALRALGDYPADVVPVKVAKKQNRRLANGTFLRSGRRDGRGSLQIDNGASRDAVVTVLRGKAKAFSVYLRRKSSFKVRGVRDGTYEVFFTHGADWDGRAFSRTCSFEQFEKSVRFRTTYTSTQIRWHDWRVTLHTVSGGNAPTKTVDPGAFPG</sequence>
<name>A0ABP6F7W4_9ACTN</name>
<dbReference type="EMBL" id="BAAATE010000026">
    <property type="protein sequence ID" value="GAA2686183.1"/>
    <property type="molecule type" value="Genomic_DNA"/>
</dbReference>
<keyword evidence="2" id="KW-0732">Signal</keyword>